<evidence type="ECO:0000256" key="1">
    <source>
        <dbReference type="SAM" id="MobiDB-lite"/>
    </source>
</evidence>
<proteinExistence type="predicted"/>
<organism evidence="2 3">
    <name type="scientific">Lentinula lateritia</name>
    <dbReference type="NCBI Taxonomy" id="40482"/>
    <lineage>
        <taxon>Eukaryota</taxon>
        <taxon>Fungi</taxon>
        <taxon>Dikarya</taxon>
        <taxon>Basidiomycota</taxon>
        <taxon>Agaricomycotina</taxon>
        <taxon>Agaricomycetes</taxon>
        <taxon>Agaricomycetidae</taxon>
        <taxon>Agaricales</taxon>
        <taxon>Marasmiineae</taxon>
        <taxon>Omphalotaceae</taxon>
        <taxon>Lentinula</taxon>
    </lineage>
</organism>
<feature type="compositionally biased region" description="Pro residues" evidence="1">
    <location>
        <begin position="31"/>
        <end position="41"/>
    </location>
</feature>
<feature type="compositionally biased region" description="Basic residues" evidence="1">
    <location>
        <begin position="9"/>
        <end position="18"/>
    </location>
</feature>
<dbReference type="Proteomes" id="UP001150238">
    <property type="component" value="Unassembled WGS sequence"/>
</dbReference>
<reference evidence="2" key="1">
    <citation type="submission" date="2022-08" db="EMBL/GenBank/DDBJ databases">
        <authorList>
            <consortium name="DOE Joint Genome Institute"/>
            <person name="Min B."/>
            <person name="Riley R."/>
            <person name="Sierra-Patev S."/>
            <person name="Naranjo-Ortiz M."/>
            <person name="Looney B."/>
            <person name="Konkel Z."/>
            <person name="Slot J.C."/>
            <person name="Sakamoto Y."/>
            <person name="Steenwyk J.L."/>
            <person name="Rokas A."/>
            <person name="Carro J."/>
            <person name="Camarero S."/>
            <person name="Ferreira P."/>
            <person name="Molpeceres G."/>
            <person name="Ruiz-Duenas F.J."/>
            <person name="Serrano A."/>
            <person name="Henrissat B."/>
            <person name="Drula E."/>
            <person name="Hughes K.W."/>
            <person name="Mata J.L."/>
            <person name="Ishikawa N.K."/>
            <person name="Vargas-Isla R."/>
            <person name="Ushijima S."/>
            <person name="Smith C.A."/>
            <person name="Ahrendt S."/>
            <person name="Andreopoulos W."/>
            <person name="He G."/>
            <person name="Labutti K."/>
            <person name="Lipzen A."/>
            <person name="Ng V."/>
            <person name="Sandor L."/>
            <person name="Barry K."/>
            <person name="Martinez A.T."/>
            <person name="Xiao Y."/>
            <person name="Gibbons J.G."/>
            <person name="Terashima K."/>
            <person name="Hibbett D.S."/>
            <person name="Grigoriev I.V."/>
        </authorList>
    </citation>
    <scope>NUCLEOTIDE SEQUENCE</scope>
    <source>
        <strain evidence="2">Sp2 HRB7682 ss15</strain>
    </source>
</reference>
<feature type="compositionally biased region" description="Gly residues" evidence="1">
    <location>
        <begin position="111"/>
        <end position="127"/>
    </location>
</feature>
<gene>
    <name evidence="2" type="ORF">C8J55DRAFT_156155</name>
</gene>
<reference evidence="2" key="2">
    <citation type="journal article" date="2023" name="Proc. Natl. Acad. Sci. U.S.A.">
        <title>A global phylogenomic analysis of the shiitake genus Lentinula.</title>
        <authorList>
            <person name="Sierra-Patev S."/>
            <person name="Min B."/>
            <person name="Naranjo-Ortiz M."/>
            <person name="Looney B."/>
            <person name="Konkel Z."/>
            <person name="Slot J.C."/>
            <person name="Sakamoto Y."/>
            <person name="Steenwyk J.L."/>
            <person name="Rokas A."/>
            <person name="Carro J."/>
            <person name="Camarero S."/>
            <person name="Ferreira P."/>
            <person name="Molpeceres G."/>
            <person name="Ruiz-Duenas F.J."/>
            <person name="Serrano A."/>
            <person name="Henrissat B."/>
            <person name="Drula E."/>
            <person name="Hughes K.W."/>
            <person name="Mata J.L."/>
            <person name="Ishikawa N.K."/>
            <person name="Vargas-Isla R."/>
            <person name="Ushijima S."/>
            <person name="Smith C.A."/>
            <person name="Donoghue J."/>
            <person name="Ahrendt S."/>
            <person name="Andreopoulos W."/>
            <person name="He G."/>
            <person name="LaButti K."/>
            <person name="Lipzen A."/>
            <person name="Ng V."/>
            <person name="Riley R."/>
            <person name="Sandor L."/>
            <person name="Barry K."/>
            <person name="Martinez A.T."/>
            <person name="Xiao Y."/>
            <person name="Gibbons J.G."/>
            <person name="Terashima K."/>
            <person name="Grigoriev I.V."/>
            <person name="Hibbett D."/>
        </authorList>
    </citation>
    <scope>NUCLEOTIDE SEQUENCE</scope>
    <source>
        <strain evidence="2">Sp2 HRB7682 ss15</strain>
    </source>
</reference>
<accession>A0A9W9DHR9</accession>
<name>A0A9W9DHR9_9AGAR</name>
<feature type="region of interest" description="Disordered" evidence="1">
    <location>
        <begin position="89"/>
        <end position="127"/>
    </location>
</feature>
<comment type="caution">
    <text evidence="2">The sequence shown here is derived from an EMBL/GenBank/DDBJ whole genome shotgun (WGS) entry which is preliminary data.</text>
</comment>
<dbReference type="AlphaFoldDB" id="A0A9W9DHR9"/>
<protein>
    <submittedName>
        <fullName evidence="2">Uncharacterized protein</fullName>
    </submittedName>
</protein>
<sequence length="174" mass="18091">MRSREVLRDRHRPIRRRYSRDIPQLPTQQPLVPPPASPYPLSPLVFVQSAHMDSPSGGADPNSHPHPQTGSGMPVPVYGVTPMYMSILPGMPPPPTGSGVGIGESSPPGFAGRGAGGGYGAGYGVQGYAGTAPPGSGAYTYGYAYPYAPSQSPPPPPQVHHNGDTRKSPLNTAG</sequence>
<evidence type="ECO:0000313" key="2">
    <source>
        <dbReference type="EMBL" id="KAJ4471302.1"/>
    </source>
</evidence>
<evidence type="ECO:0000313" key="3">
    <source>
        <dbReference type="Proteomes" id="UP001150238"/>
    </source>
</evidence>
<dbReference type="EMBL" id="JANVFS010000029">
    <property type="protein sequence ID" value="KAJ4471302.1"/>
    <property type="molecule type" value="Genomic_DNA"/>
</dbReference>
<feature type="region of interest" description="Disordered" evidence="1">
    <location>
        <begin position="143"/>
        <end position="174"/>
    </location>
</feature>
<feature type="region of interest" description="Disordered" evidence="1">
    <location>
        <begin position="1"/>
        <end position="75"/>
    </location>
</feature>